<reference evidence="2 3" key="1">
    <citation type="journal article" date="2007" name="Nature">
        <title>Evolution of genes and genomes on the Drosophila phylogeny.</title>
        <authorList>
            <consortium name="Drosophila 12 Genomes Consortium"/>
            <person name="Clark A.G."/>
            <person name="Eisen M.B."/>
            <person name="Smith D.R."/>
            <person name="Bergman C.M."/>
            <person name="Oliver B."/>
            <person name="Markow T.A."/>
            <person name="Kaufman T.C."/>
            <person name="Kellis M."/>
            <person name="Gelbart W."/>
            <person name="Iyer V.N."/>
            <person name="Pollard D.A."/>
            <person name="Sackton T.B."/>
            <person name="Larracuente A.M."/>
            <person name="Singh N.D."/>
            <person name="Abad J.P."/>
            <person name="Abt D.N."/>
            <person name="Adryan B."/>
            <person name="Aguade M."/>
            <person name="Akashi H."/>
            <person name="Anderson W.W."/>
            <person name="Aquadro C.F."/>
            <person name="Ardell D.H."/>
            <person name="Arguello R."/>
            <person name="Artieri C.G."/>
            <person name="Barbash D.A."/>
            <person name="Barker D."/>
            <person name="Barsanti P."/>
            <person name="Batterham P."/>
            <person name="Batzoglou S."/>
            <person name="Begun D."/>
            <person name="Bhutkar A."/>
            <person name="Blanco E."/>
            <person name="Bosak S.A."/>
            <person name="Bradley R.K."/>
            <person name="Brand A.D."/>
            <person name="Brent M.R."/>
            <person name="Brooks A.N."/>
            <person name="Brown R.H."/>
            <person name="Butlin R.K."/>
            <person name="Caggese C."/>
            <person name="Calvi B.R."/>
            <person name="Bernardo de Carvalho A."/>
            <person name="Caspi A."/>
            <person name="Castrezana S."/>
            <person name="Celniker S.E."/>
            <person name="Chang J.L."/>
            <person name="Chapple C."/>
            <person name="Chatterji S."/>
            <person name="Chinwalla A."/>
            <person name="Civetta A."/>
            <person name="Clifton S.W."/>
            <person name="Comeron J.M."/>
            <person name="Costello J.C."/>
            <person name="Coyne J.A."/>
            <person name="Daub J."/>
            <person name="David R.G."/>
            <person name="Delcher A.L."/>
            <person name="Delehaunty K."/>
            <person name="Do C.B."/>
            <person name="Ebling H."/>
            <person name="Edwards K."/>
            <person name="Eickbush T."/>
            <person name="Evans J.D."/>
            <person name="Filipski A."/>
            <person name="Findeiss S."/>
            <person name="Freyhult E."/>
            <person name="Fulton L."/>
            <person name="Fulton R."/>
            <person name="Garcia A.C."/>
            <person name="Gardiner A."/>
            <person name="Garfield D.A."/>
            <person name="Garvin B.E."/>
            <person name="Gibson G."/>
            <person name="Gilbert D."/>
            <person name="Gnerre S."/>
            <person name="Godfrey J."/>
            <person name="Good R."/>
            <person name="Gotea V."/>
            <person name="Gravely B."/>
            <person name="Greenberg A.J."/>
            <person name="Griffiths-Jones S."/>
            <person name="Gross S."/>
            <person name="Guigo R."/>
            <person name="Gustafson E.A."/>
            <person name="Haerty W."/>
            <person name="Hahn M.W."/>
            <person name="Halligan D.L."/>
            <person name="Halpern A.L."/>
            <person name="Halter G.M."/>
            <person name="Han M.V."/>
            <person name="Heger A."/>
            <person name="Hillier L."/>
            <person name="Hinrichs A.S."/>
            <person name="Holmes I."/>
            <person name="Hoskins R.A."/>
            <person name="Hubisz M.J."/>
            <person name="Hultmark D."/>
            <person name="Huntley M.A."/>
            <person name="Jaffe D.B."/>
            <person name="Jagadeeshan S."/>
            <person name="Jeck W.R."/>
            <person name="Johnson J."/>
            <person name="Jones C.D."/>
            <person name="Jordan W.C."/>
            <person name="Karpen G.H."/>
            <person name="Kataoka E."/>
            <person name="Keightley P.D."/>
            <person name="Kheradpour P."/>
            <person name="Kirkness E.F."/>
            <person name="Koerich L.B."/>
            <person name="Kristiansen K."/>
            <person name="Kudrna D."/>
            <person name="Kulathinal R.J."/>
            <person name="Kumar S."/>
            <person name="Kwok R."/>
            <person name="Lander E."/>
            <person name="Langley C.H."/>
            <person name="Lapoint R."/>
            <person name="Lazzaro B.P."/>
            <person name="Lee S.J."/>
            <person name="Levesque L."/>
            <person name="Li R."/>
            <person name="Lin C.F."/>
            <person name="Lin M.F."/>
            <person name="Lindblad-Toh K."/>
            <person name="Llopart A."/>
            <person name="Long M."/>
            <person name="Low L."/>
            <person name="Lozovsky E."/>
            <person name="Lu J."/>
            <person name="Luo M."/>
            <person name="Machado C.A."/>
            <person name="Makalowski W."/>
            <person name="Marzo M."/>
            <person name="Matsuda M."/>
            <person name="Matzkin L."/>
            <person name="McAllister B."/>
            <person name="McBride C.S."/>
            <person name="McKernan B."/>
            <person name="McKernan K."/>
            <person name="Mendez-Lago M."/>
            <person name="Minx P."/>
            <person name="Mollenhauer M.U."/>
            <person name="Montooth K."/>
            <person name="Mount S.M."/>
            <person name="Mu X."/>
            <person name="Myers E."/>
            <person name="Negre B."/>
            <person name="Newfeld S."/>
            <person name="Nielsen R."/>
            <person name="Noor M.A."/>
            <person name="O'Grady P."/>
            <person name="Pachter L."/>
            <person name="Papaceit M."/>
            <person name="Parisi M.J."/>
            <person name="Parisi M."/>
            <person name="Parts L."/>
            <person name="Pedersen J.S."/>
            <person name="Pesole G."/>
            <person name="Phillippy A.M."/>
            <person name="Ponting C.P."/>
            <person name="Pop M."/>
            <person name="Porcelli D."/>
            <person name="Powell J.R."/>
            <person name="Prohaska S."/>
            <person name="Pruitt K."/>
            <person name="Puig M."/>
            <person name="Quesneville H."/>
            <person name="Ram K.R."/>
            <person name="Rand D."/>
            <person name="Rasmussen M.D."/>
            <person name="Reed L.K."/>
            <person name="Reenan R."/>
            <person name="Reily A."/>
            <person name="Remington K.A."/>
            <person name="Rieger T.T."/>
            <person name="Ritchie M.G."/>
            <person name="Robin C."/>
            <person name="Rogers Y.H."/>
            <person name="Rohde C."/>
            <person name="Rozas J."/>
            <person name="Rubenfield M.J."/>
            <person name="Ruiz A."/>
            <person name="Russo S."/>
            <person name="Salzberg S.L."/>
            <person name="Sanchez-Gracia A."/>
            <person name="Saranga D.J."/>
            <person name="Sato H."/>
            <person name="Schaeffer S.W."/>
            <person name="Schatz M.C."/>
            <person name="Schlenke T."/>
            <person name="Schwartz R."/>
            <person name="Segarra C."/>
            <person name="Singh R.S."/>
            <person name="Sirot L."/>
            <person name="Sirota M."/>
            <person name="Sisneros N.B."/>
            <person name="Smith C.D."/>
            <person name="Smith T.F."/>
            <person name="Spieth J."/>
            <person name="Stage D.E."/>
            <person name="Stark A."/>
            <person name="Stephan W."/>
            <person name="Strausberg R.L."/>
            <person name="Strempel S."/>
            <person name="Sturgill D."/>
            <person name="Sutton G."/>
            <person name="Sutton G.G."/>
            <person name="Tao W."/>
            <person name="Teichmann S."/>
            <person name="Tobari Y.N."/>
            <person name="Tomimura Y."/>
            <person name="Tsolas J.M."/>
            <person name="Valente V.L."/>
            <person name="Venter E."/>
            <person name="Venter J.C."/>
            <person name="Vicario S."/>
            <person name="Vieira F.G."/>
            <person name="Vilella A.J."/>
            <person name="Villasante A."/>
            <person name="Walenz B."/>
            <person name="Wang J."/>
            <person name="Wasserman M."/>
            <person name="Watts T."/>
            <person name="Wilson D."/>
            <person name="Wilson R.K."/>
            <person name="Wing R.A."/>
            <person name="Wolfner M.F."/>
            <person name="Wong A."/>
            <person name="Wong G.K."/>
            <person name="Wu C.I."/>
            <person name="Wu G."/>
            <person name="Yamamoto D."/>
            <person name="Yang H.P."/>
            <person name="Yang S.P."/>
            <person name="Yorke J.A."/>
            <person name="Yoshida K."/>
            <person name="Zdobnov E."/>
            <person name="Zhang P."/>
            <person name="Zhang Y."/>
            <person name="Zimin A.V."/>
            <person name="Baldwin J."/>
            <person name="Abdouelleil A."/>
            <person name="Abdulkadir J."/>
            <person name="Abebe A."/>
            <person name="Abera B."/>
            <person name="Abreu J."/>
            <person name="Acer S.C."/>
            <person name="Aftuck L."/>
            <person name="Alexander A."/>
            <person name="An P."/>
            <person name="Anderson E."/>
            <person name="Anderson S."/>
            <person name="Arachi H."/>
            <person name="Azer M."/>
            <person name="Bachantsang P."/>
            <person name="Barry A."/>
            <person name="Bayul T."/>
            <person name="Berlin A."/>
            <person name="Bessette D."/>
            <person name="Bloom T."/>
            <person name="Blye J."/>
            <person name="Boguslavskiy L."/>
            <person name="Bonnet C."/>
            <person name="Boukhgalter B."/>
            <person name="Bourzgui I."/>
            <person name="Brown A."/>
            <person name="Cahill P."/>
            <person name="Channer S."/>
            <person name="Cheshatsang Y."/>
            <person name="Chuda L."/>
            <person name="Citroen M."/>
            <person name="Collymore A."/>
            <person name="Cooke P."/>
            <person name="Costello M."/>
            <person name="D'Aco K."/>
            <person name="Daza R."/>
            <person name="De Haan G."/>
            <person name="DeGray S."/>
            <person name="DeMaso C."/>
            <person name="Dhargay N."/>
            <person name="Dooley K."/>
            <person name="Dooley E."/>
            <person name="Doricent M."/>
            <person name="Dorje P."/>
            <person name="Dorjee K."/>
            <person name="Dupes A."/>
            <person name="Elong R."/>
            <person name="Falk J."/>
            <person name="Farina A."/>
            <person name="Faro S."/>
            <person name="Ferguson D."/>
            <person name="Fisher S."/>
            <person name="Foley C.D."/>
            <person name="Franke A."/>
            <person name="Friedrich D."/>
            <person name="Gadbois L."/>
            <person name="Gearin G."/>
            <person name="Gearin C.R."/>
            <person name="Giannoukos G."/>
            <person name="Goode T."/>
            <person name="Graham J."/>
            <person name="Grandbois E."/>
            <person name="Grewal S."/>
            <person name="Gyaltsen K."/>
            <person name="Hafez N."/>
            <person name="Hagos B."/>
            <person name="Hall J."/>
            <person name="Henson C."/>
            <person name="Hollinger A."/>
            <person name="Honan T."/>
            <person name="Huard M.D."/>
            <person name="Hughes L."/>
            <person name="Hurhula B."/>
            <person name="Husby M.E."/>
            <person name="Kamat A."/>
            <person name="Kanga B."/>
            <person name="Kashin S."/>
            <person name="Khazanovich D."/>
            <person name="Kisner P."/>
            <person name="Lance K."/>
            <person name="Lara M."/>
            <person name="Lee W."/>
            <person name="Lennon N."/>
            <person name="Letendre F."/>
            <person name="LeVine R."/>
            <person name="Lipovsky A."/>
            <person name="Liu X."/>
            <person name="Liu J."/>
            <person name="Liu S."/>
            <person name="Lokyitsang T."/>
            <person name="Lokyitsang Y."/>
            <person name="Lubonja R."/>
            <person name="Lui A."/>
            <person name="MacDonald P."/>
            <person name="Magnisalis V."/>
            <person name="Maru K."/>
            <person name="Matthews C."/>
            <person name="McCusker W."/>
            <person name="McDonough S."/>
            <person name="Mehta T."/>
            <person name="Meldrim J."/>
            <person name="Meneus L."/>
            <person name="Mihai O."/>
            <person name="Mihalev A."/>
            <person name="Mihova T."/>
            <person name="Mittelman R."/>
            <person name="Mlenga V."/>
            <person name="Montmayeur A."/>
            <person name="Mulrain L."/>
            <person name="Navidi A."/>
            <person name="Naylor J."/>
            <person name="Negash T."/>
            <person name="Nguyen T."/>
            <person name="Nguyen N."/>
            <person name="Nicol R."/>
            <person name="Norbu C."/>
            <person name="Norbu N."/>
            <person name="Novod N."/>
            <person name="O'Neill B."/>
            <person name="Osman S."/>
            <person name="Markiewicz E."/>
            <person name="Oyono O.L."/>
            <person name="Patti C."/>
            <person name="Phunkhang P."/>
            <person name="Pierre F."/>
            <person name="Priest M."/>
            <person name="Raghuraman S."/>
            <person name="Rege F."/>
            <person name="Reyes R."/>
            <person name="Rise C."/>
            <person name="Rogov P."/>
            <person name="Ross K."/>
            <person name="Ryan E."/>
            <person name="Settipalli S."/>
            <person name="Shea T."/>
            <person name="Sherpa N."/>
            <person name="Shi L."/>
            <person name="Shih D."/>
            <person name="Sparrow T."/>
            <person name="Spaulding J."/>
            <person name="Stalker J."/>
            <person name="Stange-Thomann N."/>
            <person name="Stavropoulos S."/>
            <person name="Stone C."/>
            <person name="Strader C."/>
            <person name="Tesfaye S."/>
            <person name="Thomson T."/>
            <person name="Thoulutsang Y."/>
            <person name="Thoulutsang D."/>
            <person name="Topham K."/>
            <person name="Topping I."/>
            <person name="Tsamla T."/>
            <person name="Vassiliev H."/>
            <person name="Vo A."/>
            <person name="Wangchuk T."/>
            <person name="Wangdi T."/>
            <person name="Weiand M."/>
            <person name="Wilkinson J."/>
            <person name="Wilson A."/>
            <person name="Yadav S."/>
            <person name="Young G."/>
            <person name="Yu Q."/>
            <person name="Zembek L."/>
            <person name="Zhong D."/>
            <person name="Zimmer A."/>
            <person name="Zwirko Z."/>
            <person name="Jaffe D.B."/>
            <person name="Alvarez P."/>
            <person name="Brockman W."/>
            <person name="Butler J."/>
            <person name="Chin C."/>
            <person name="Gnerre S."/>
            <person name="Grabherr M."/>
            <person name="Kleber M."/>
            <person name="Mauceli E."/>
            <person name="MacCallum I."/>
        </authorList>
    </citation>
    <scope>NUCLEOTIDE SEQUENCE [LARGE SCALE GENOMIC DNA]</scope>
    <source>
        <strain evidence="3">MSH-3 / Tucson 14011-0111.49</strain>
    </source>
</reference>
<evidence type="ECO:0000256" key="1">
    <source>
        <dbReference type="SAM" id="MobiDB-lite"/>
    </source>
</evidence>
<evidence type="ECO:0000313" key="3">
    <source>
        <dbReference type="Proteomes" id="UP000008744"/>
    </source>
</evidence>
<proteinExistence type="predicted"/>
<dbReference type="Proteomes" id="UP000008744">
    <property type="component" value="Unassembled WGS sequence"/>
</dbReference>
<organism evidence="3">
    <name type="scientific">Drosophila persimilis</name>
    <name type="common">Fruit fly</name>
    <dbReference type="NCBI Taxonomy" id="7234"/>
    <lineage>
        <taxon>Eukaryota</taxon>
        <taxon>Metazoa</taxon>
        <taxon>Ecdysozoa</taxon>
        <taxon>Arthropoda</taxon>
        <taxon>Hexapoda</taxon>
        <taxon>Insecta</taxon>
        <taxon>Pterygota</taxon>
        <taxon>Neoptera</taxon>
        <taxon>Endopterygota</taxon>
        <taxon>Diptera</taxon>
        <taxon>Brachycera</taxon>
        <taxon>Muscomorpha</taxon>
        <taxon>Ephydroidea</taxon>
        <taxon>Drosophilidae</taxon>
        <taxon>Drosophila</taxon>
        <taxon>Sophophora</taxon>
    </lineage>
</organism>
<dbReference type="EMBL" id="CH479189">
    <property type="protein sequence ID" value="EDW25595.1"/>
    <property type="molecule type" value="Genomic_DNA"/>
</dbReference>
<dbReference type="HOGENOM" id="CLU_1733387_0_0_1"/>
<dbReference type="AlphaFoldDB" id="B4GT86"/>
<feature type="region of interest" description="Disordered" evidence="1">
    <location>
        <begin position="62"/>
        <end position="81"/>
    </location>
</feature>
<gene>
    <name evidence="2" type="primary">Dper\GL26681</name>
    <name evidence="2" type="ORF">Dper_GL26681</name>
</gene>
<keyword evidence="3" id="KW-1185">Reference proteome</keyword>
<sequence length="151" mass="16364">MAKDLKRDATTTCGWDGGRRQATSLSLVKPNVGQAMLQQQQQQQQPQPQLWVPAIDAVPSSAEARENQLSAQPPSAVSALEYESAPSSAADYVQTMSRQVDDGDDWQAVMGAADKALGQTECGLGQNVEPRDRSRGWDGWMDAICMGVTRK</sequence>
<protein>
    <submittedName>
        <fullName evidence="2">GL26681</fullName>
    </submittedName>
</protein>
<evidence type="ECO:0000313" key="2">
    <source>
        <dbReference type="EMBL" id="EDW25595.1"/>
    </source>
</evidence>
<accession>B4GT86</accession>
<name>B4GT86_DROPE</name>